<dbReference type="Proteomes" id="UP001597319">
    <property type="component" value="Unassembled WGS sequence"/>
</dbReference>
<feature type="repeat" description="TPR" evidence="1">
    <location>
        <begin position="805"/>
        <end position="838"/>
    </location>
</feature>
<keyword evidence="3" id="KW-1185">Reference proteome</keyword>
<dbReference type="Gene3D" id="1.25.40.10">
    <property type="entry name" value="Tetratricopeptide repeat domain"/>
    <property type="match status" value="1"/>
</dbReference>
<keyword evidence="1" id="KW-0802">TPR repeat</keyword>
<dbReference type="InterPro" id="IPR019734">
    <property type="entry name" value="TPR_rpt"/>
</dbReference>
<dbReference type="Pfam" id="PF13715">
    <property type="entry name" value="CarbopepD_reg_2"/>
    <property type="match status" value="1"/>
</dbReference>
<sequence length="996" mass="113750">MGAHKLSLFVVLAFLPLMVLSQYNIRIEAHVIDQETNQPIPYANIGFVDNGIGTVSREDGWFQLLYDESRISKTATVQISSIGYKTLSFSANRFYNLLTKDNKLFLKPEVQALDEAVVFAGKSVRDSLGYFSYASNLMAYWKDKQALGGEIGSLIKLGKKRDTKLHKLKFNILENSADSILVRVNVYNVKRGKPNRNILRNNIYHTISKKKGEEIIDLAPYNIRLEDDFIIALELIKVHGDDIEFAITASPRGKAYLRYVSKDAWKRLYERGIAFRVETSYSESEIVIEERPKPNHITMYWDTSLSMRNRDLDAEKKLVQKYLSALEDVTVDLIPFSNNLQNKQTFNIKNGNVRDLTKALEKLEYNGGSDFSELFDENIQTDQYLVFTDGLATYGNHQAKYDIPVFYINSKEEGDHVSLQQASQYSDGFYLHTPKMSLSQMLANLLKDTIDGSVYKKNNTEDFLTGEVYADQSPVQGCTVRVKGSLIEAETDADGKFMIDAKIDDVLVFEHFGMDPKEMVITNTKDFKVILNSKYDRLAEINIKSKKSGGGEDIVNKGDQKVKKRSLGSAYYVLTEEDFPKSAVFLSDIIRGRFPGVEILGSGDRAGYRIRGSRSITQSVPPLFVVDGVQLFEPPGFLLPNLIKSISVINGLAGTVRYGSLGAGGVFIIETKLNSPDFKEDEEMNSLFAKGNDYNESVVLIDTNQDRPTYLNDLWNSVTYQEAVAAYYELRDTYFTEVSFYIYAADYFRMWDKDFSKQVLSNIAEIGSNNYKAMRSLAFKLEELGEIEASVLVYEKLLELKPNYAQSYLDVARIYTDRGNYKEAFDLYKEMLANRNENVKFDAVAEQLKSQIQRFMNNHRVEVSYTDLPESFLGVKSAPARIVFDWNDLNAAFELQFVSPKNKYFKWSHHYEQQPDVLLKELEQGVSSKEFVLDETFQGQWIINIKSLNENTSSLNPVYMKYTIYHNYGLPEETKEVKFIKLNNQKEKVSLDKFTI</sequence>
<dbReference type="SUPFAM" id="SSF53300">
    <property type="entry name" value="vWA-like"/>
    <property type="match status" value="1"/>
</dbReference>
<evidence type="ECO:0000256" key="1">
    <source>
        <dbReference type="PROSITE-ProRule" id="PRU00339"/>
    </source>
</evidence>
<reference evidence="3" key="1">
    <citation type="journal article" date="2019" name="Int. J. Syst. Evol. Microbiol.">
        <title>The Global Catalogue of Microorganisms (GCM) 10K type strain sequencing project: providing services to taxonomists for standard genome sequencing and annotation.</title>
        <authorList>
            <consortium name="The Broad Institute Genomics Platform"/>
            <consortium name="The Broad Institute Genome Sequencing Center for Infectious Disease"/>
            <person name="Wu L."/>
            <person name="Ma J."/>
        </authorList>
    </citation>
    <scope>NUCLEOTIDE SEQUENCE [LARGE SCALE GENOMIC DNA]</scope>
    <source>
        <strain evidence="3">KCTC 52274</strain>
    </source>
</reference>
<proteinExistence type="predicted"/>
<evidence type="ECO:0000313" key="2">
    <source>
        <dbReference type="EMBL" id="MFD2563380.1"/>
    </source>
</evidence>
<dbReference type="InterPro" id="IPR008969">
    <property type="entry name" value="CarboxyPept-like_regulatory"/>
</dbReference>
<dbReference type="SUPFAM" id="SSF56935">
    <property type="entry name" value="Porins"/>
    <property type="match status" value="1"/>
</dbReference>
<gene>
    <name evidence="2" type="ORF">ACFSR1_11940</name>
</gene>
<dbReference type="InterPro" id="IPR036465">
    <property type="entry name" value="vWFA_dom_sf"/>
</dbReference>
<dbReference type="InterPro" id="IPR037066">
    <property type="entry name" value="Plug_dom_sf"/>
</dbReference>
<name>A0ABW5LFL8_9FLAO</name>
<dbReference type="Gene3D" id="2.170.130.10">
    <property type="entry name" value="TonB-dependent receptor, plug domain"/>
    <property type="match status" value="1"/>
</dbReference>
<dbReference type="Gene3D" id="3.40.50.410">
    <property type="entry name" value="von Willebrand factor, type A domain"/>
    <property type="match status" value="1"/>
</dbReference>
<dbReference type="SMART" id="SM00028">
    <property type="entry name" value="TPR"/>
    <property type="match status" value="2"/>
</dbReference>
<dbReference type="PROSITE" id="PS50005">
    <property type="entry name" value="TPR"/>
    <property type="match status" value="1"/>
</dbReference>
<dbReference type="EMBL" id="JBHULE010000019">
    <property type="protein sequence ID" value="MFD2563380.1"/>
    <property type="molecule type" value="Genomic_DNA"/>
</dbReference>
<evidence type="ECO:0000313" key="3">
    <source>
        <dbReference type="Proteomes" id="UP001597319"/>
    </source>
</evidence>
<comment type="caution">
    <text evidence="2">The sequence shown here is derived from an EMBL/GenBank/DDBJ whole genome shotgun (WGS) entry which is preliminary data.</text>
</comment>
<protein>
    <submittedName>
        <fullName evidence="2">Carboxypeptidase-like regulatory domain-containing protein</fullName>
    </submittedName>
</protein>
<dbReference type="RefSeq" id="WP_378292747.1">
    <property type="nucleotide sequence ID" value="NZ_JBHULE010000019.1"/>
</dbReference>
<organism evidence="2 3">
    <name type="scientific">Aquimarina rubra</name>
    <dbReference type="NCBI Taxonomy" id="1920033"/>
    <lineage>
        <taxon>Bacteria</taxon>
        <taxon>Pseudomonadati</taxon>
        <taxon>Bacteroidota</taxon>
        <taxon>Flavobacteriia</taxon>
        <taxon>Flavobacteriales</taxon>
        <taxon>Flavobacteriaceae</taxon>
        <taxon>Aquimarina</taxon>
    </lineage>
</organism>
<dbReference type="InterPro" id="IPR011990">
    <property type="entry name" value="TPR-like_helical_dom_sf"/>
</dbReference>
<dbReference type="SUPFAM" id="SSF49464">
    <property type="entry name" value="Carboxypeptidase regulatory domain-like"/>
    <property type="match status" value="2"/>
</dbReference>
<accession>A0ABW5LFL8</accession>